<dbReference type="EMBL" id="BPMT01000013">
    <property type="protein sequence ID" value="GIZ94064.1"/>
    <property type="molecule type" value="Genomic_DNA"/>
</dbReference>
<evidence type="ECO:0000313" key="4">
    <source>
        <dbReference type="Proteomes" id="UP000887212"/>
    </source>
</evidence>
<evidence type="ECO:0000313" key="3">
    <source>
        <dbReference type="EMBL" id="GIZ94064.1"/>
    </source>
</evidence>
<dbReference type="RefSeq" id="WP_203790920.1">
    <property type="nucleotide sequence ID" value="NZ_AP024354.1"/>
</dbReference>
<dbReference type="AlphaFoldDB" id="A0AA37CGW7"/>
<evidence type="ECO:0000313" key="2">
    <source>
        <dbReference type="EMBL" id="GIZ89677.1"/>
    </source>
</evidence>
<protein>
    <recommendedName>
        <fullName evidence="6">Phage infection protein</fullName>
    </recommendedName>
</protein>
<name>A0AA37CGW7_AQUAC</name>
<feature type="signal peptide" evidence="1">
    <location>
        <begin position="1"/>
        <end position="20"/>
    </location>
</feature>
<organism evidence="2 4">
    <name type="scientific">Aquipseudomonas alcaligenes</name>
    <name type="common">Pseudomonas alcaligenes</name>
    <dbReference type="NCBI Taxonomy" id="43263"/>
    <lineage>
        <taxon>Bacteria</taxon>
        <taxon>Pseudomonadati</taxon>
        <taxon>Pseudomonadota</taxon>
        <taxon>Gammaproteobacteria</taxon>
        <taxon>Pseudomonadales</taxon>
        <taxon>Pseudomonadaceae</taxon>
        <taxon>Aquipseudomonas</taxon>
    </lineage>
</organism>
<sequence length="110" mass="11678">MNKQLIASLILSTLSFGAFALPGDEQPPLTELQQISSPATVTEGGADRLIKIRHVAEGGSDRLIEGRSVAEGGADRLLESRTVAEGGAKRLLEQRLVAENGAERVTRRSA</sequence>
<comment type="caution">
    <text evidence="2">The sequence shown here is derived from an EMBL/GenBank/DDBJ whole genome shotgun (WGS) entry which is preliminary data.</text>
</comment>
<evidence type="ECO:0000313" key="5">
    <source>
        <dbReference type="Proteomes" id="UP000887228"/>
    </source>
</evidence>
<dbReference type="EMBL" id="BPMS01000014">
    <property type="protein sequence ID" value="GIZ89677.1"/>
    <property type="molecule type" value="Genomic_DNA"/>
</dbReference>
<gene>
    <name evidence="2" type="ORF">KAM435_30040</name>
    <name evidence="3" type="ORF">KAM436_30320</name>
</gene>
<feature type="chain" id="PRO_5041208317" description="Phage infection protein" evidence="1">
    <location>
        <begin position="21"/>
        <end position="110"/>
    </location>
</feature>
<reference evidence="2 5" key="1">
    <citation type="submission" date="2021-07" db="EMBL/GenBank/DDBJ databases">
        <title>Whole genome sequencing of carbapenem-resistant Pseudomonas spp. isolated in Japan.</title>
        <authorList>
            <person name="Suzuki M."/>
            <person name="Maehana S."/>
            <person name="Kitasato H."/>
        </authorList>
    </citation>
    <scope>NUCLEOTIDE SEQUENCE</scope>
    <source>
        <strain evidence="2">KAM435</strain>
        <strain evidence="3 5">KAM436</strain>
    </source>
</reference>
<proteinExistence type="predicted"/>
<accession>A0AA37CGW7</accession>
<evidence type="ECO:0000256" key="1">
    <source>
        <dbReference type="SAM" id="SignalP"/>
    </source>
</evidence>
<evidence type="ECO:0008006" key="6">
    <source>
        <dbReference type="Google" id="ProtNLM"/>
    </source>
</evidence>
<keyword evidence="1" id="KW-0732">Signal</keyword>
<dbReference type="Proteomes" id="UP000887228">
    <property type="component" value="Unassembled WGS sequence"/>
</dbReference>
<dbReference type="Proteomes" id="UP000887212">
    <property type="component" value="Unassembled WGS sequence"/>
</dbReference>